<feature type="region of interest" description="Disordered" evidence="1">
    <location>
        <begin position="31"/>
        <end position="58"/>
    </location>
</feature>
<dbReference type="EMBL" id="CP102514">
    <property type="protein sequence ID" value="UUY49157.1"/>
    <property type="molecule type" value="Genomic_DNA"/>
</dbReference>
<feature type="compositionally biased region" description="Low complexity" evidence="1">
    <location>
        <begin position="36"/>
        <end position="49"/>
    </location>
</feature>
<feature type="chain" id="PRO_5047429862" evidence="2">
    <location>
        <begin position="21"/>
        <end position="314"/>
    </location>
</feature>
<evidence type="ECO:0000313" key="3">
    <source>
        <dbReference type="EMBL" id="UUY49157.1"/>
    </source>
</evidence>
<dbReference type="GeneID" id="95575634"/>
<keyword evidence="2" id="KW-0732">Signal</keyword>
<name>A0ABY5PZ20_9ACTN</name>
<feature type="region of interest" description="Disordered" evidence="1">
    <location>
        <begin position="285"/>
        <end position="314"/>
    </location>
</feature>
<gene>
    <name evidence="3" type="ORF">NRK68_19265</name>
</gene>
<keyword evidence="4" id="KW-1185">Reference proteome</keyword>
<protein>
    <submittedName>
        <fullName evidence="3">DUF3558 domain-containing protein</fullName>
    </submittedName>
</protein>
<accession>A0ABY5PZ20</accession>
<feature type="region of interest" description="Disordered" evidence="1">
    <location>
        <begin position="156"/>
        <end position="243"/>
    </location>
</feature>
<dbReference type="PROSITE" id="PS51257">
    <property type="entry name" value="PROKAR_LIPOPROTEIN"/>
    <property type="match status" value="1"/>
</dbReference>
<dbReference type="RefSeq" id="WP_183067062.1">
    <property type="nucleotide sequence ID" value="NZ_CP102514.1"/>
</dbReference>
<evidence type="ECO:0000256" key="2">
    <source>
        <dbReference type="SAM" id="SignalP"/>
    </source>
</evidence>
<organism evidence="3 4">
    <name type="scientific">Streptomyces yangpuensis</name>
    <dbReference type="NCBI Taxonomy" id="1648182"/>
    <lineage>
        <taxon>Bacteria</taxon>
        <taxon>Bacillati</taxon>
        <taxon>Actinomycetota</taxon>
        <taxon>Actinomycetes</taxon>
        <taxon>Kitasatosporales</taxon>
        <taxon>Streptomycetaceae</taxon>
        <taxon>Streptomyces</taxon>
    </lineage>
</organism>
<sequence length="314" mass="31464">MQRKAVRRVLPGIAMLTALAAGSAGLTGCTGGSTGGSTSDSKAGGSSAAPAQPGKYRSLPAPCRAAADSKKLKAMLPAPDSLTPEQRDQLYAGVADSSYDGDRHVGCRWTAQTPEETRLLSVGFERVVSYDRGAASDDDKAKQVYVRLLTDAHLPFPGPATPPSPGAANPANPAPPAPGNPVASAPPPAAPPASGAPSAGAPAAGSPAPGSPAPGASAASGTPTPGASPSPQPELGSRVLEGLGTEAFLDDKLSPAGATAAQSRTVRIVFRTSNVIVKVEYSVQPTLPGTVPPSGETQEKARQLAQALAERFNE</sequence>
<feature type="compositionally biased region" description="Pro residues" evidence="1">
    <location>
        <begin position="172"/>
        <end position="191"/>
    </location>
</feature>
<feature type="compositionally biased region" description="Low complexity" evidence="1">
    <location>
        <begin position="192"/>
        <end position="225"/>
    </location>
</feature>
<feature type="compositionally biased region" description="Pro residues" evidence="1">
    <location>
        <begin position="156"/>
        <end position="165"/>
    </location>
</feature>
<dbReference type="Proteomes" id="UP001057738">
    <property type="component" value="Chromosome"/>
</dbReference>
<reference evidence="3" key="1">
    <citation type="submission" date="2022-08" db="EMBL/GenBank/DDBJ databases">
        <authorList>
            <person name="Tian L."/>
        </authorList>
    </citation>
    <scope>NUCLEOTIDE SEQUENCE</scope>
    <source>
        <strain evidence="3">CM253</strain>
    </source>
</reference>
<feature type="signal peptide" evidence="2">
    <location>
        <begin position="1"/>
        <end position="20"/>
    </location>
</feature>
<evidence type="ECO:0000256" key="1">
    <source>
        <dbReference type="SAM" id="MobiDB-lite"/>
    </source>
</evidence>
<evidence type="ECO:0000313" key="4">
    <source>
        <dbReference type="Proteomes" id="UP001057738"/>
    </source>
</evidence>
<proteinExistence type="predicted"/>